<keyword evidence="5" id="KW-1185">Reference proteome</keyword>
<evidence type="ECO:0000313" key="4">
    <source>
        <dbReference type="EMBL" id="SOH05515.1"/>
    </source>
</evidence>
<dbReference type="EMBL" id="CP049055">
    <property type="protein sequence ID" value="QII13465.1"/>
    <property type="molecule type" value="Genomic_DNA"/>
</dbReference>
<dbReference type="OrthoDB" id="278740at2"/>
<dbReference type="PANTHER" id="PTHR37694">
    <property type="entry name" value="SLR8022 PROTEIN"/>
    <property type="match status" value="1"/>
</dbReference>
<dbReference type="Pfam" id="PF07883">
    <property type="entry name" value="Cupin_2"/>
    <property type="match status" value="1"/>
</dbReference>
<reference evidence="5" key="3">
    <citation type="submission" date="2017-10" db="EMBL/GenBank/DDBJ databases">
        <authorList>
            <person name="Frank J."/>
        </authorList>
    </citation>
    <scope>NUCLEOTIDE SEQUENCE [LARGE SCALE GENOMIC DNA]</scope>
</reference>
<dbReference type="SUPFAM" id="SSF51182">
    <property type="entry name" value="RmlC-like cupins"/>
    <property type="match status" value="1"/>
</dbReference>
<gene>
    <name evidence="3" type="ORF">KsCSTR_40860</name>
    <name evidence="4" type="ORF">KSMBR1_3037</name>
    <name evidence="2" type="ORF">kusta0040</name>
</gene>
<evidence type="ECO:0000259" key="1">
    <source>
        <dbReference type="Pfam" id="PF07883"/>
    </source>
</evidence>
<dbReference type="Proteomes" id="UP000221734">
    <property type="component" value="Chromosome Kuenenia_stuttgartiensis_MBR1"/>
</dbReference>
<evidence type="ECO:0000313" key="5">
    <source>
        <dbReference type="Proteomes" id="UP000221734"/>
    </source>
</evidence>
<dbReference type="KEGG" id="kst:KSMBR1_3037"/>
<proteinExistence type="predicted"/>
<organism evidence="2">
    <name type="scientific">Kuenenia stuttgartiensis</name>
    <dbReference type="NCBI Taxonomy" id="174633"/>
    <lineage>
        <taxon>Bacteria</taxon>
        <taxon>Pseudomonadati</taxon>
        <taxon>Planctomycetota</taxon>
        <taxon>Candidatus Brocadiia</taxon>
        <taxon>Candidatus Brocadiales</taxon>
        <taxon>Candidatus Brocadiaceae</taxon>
        <taxon>Candidatus Kuenenia</taxon>
    </lineage>
</organism>
<dbReference type="RefSeq" id="WP_099326090.1">
    <property type="nucleotide sequence ID" value="NZ_CP049055.1"/>
</dbReference>
<reference evidence="4" key="4">
    <citation type="submission" date="2017-10" db="EMBL/GenBank/DDBJ databases">
        <authorList>
            <person name="Banno H."/>
            <person name="Chua N.-H."/>
        </authorList>
    </citation>
    <scope>NUCLEOTIDE SEQUENCE [LARGE SCALE GENOMIC DNA]</scope>
    <source>
        <strain evidence="4">Kuenenia_mbr1_ru-nijmegen</strain>
    </source>
</reference>
<evidence type="ECO:0000313" key="2">
    <source>
        <dbReference type="EMBL" id="CAJ70785.1"/>
    </source>
</evidence>
<dbReference type="PANTHER" id="PTHR37694:SF1">
    <property type="entry name" value="SLR8022 PROTEIN"/>
    <property type="match status" value="1"/>
</dbReference>
<dbReference type="EMBL" id="LT934425">
    <property type="protein sequence ID" value="SOH05515.1"/>
    <property type="molecule type" value="Genomic_DNA"/>
</dbReference>
<reference evidence="2" key="2">
    <citation type="submission" date="2006-01" db="EMBL/GenBank/DDBJ databases">
        <authorList>
            <person name="Genoscope"/>
        </authorList>
    </citation>
    <scope>NUCLEOTIDE SEQUENCE</scope>
</reference>
<feature type="domain" description="Cupin type-2" evidence="1">
    <location>
        <begin position="32"/>
        <end position="96"/>
    </location>
</feature>
<dbReference type="Gene3D" id="2.60.120.10">
    <property type="entry name" value="Jelly Rolls"/>
    <property type="match status" value="1"/>
</dbReference>
<evidence type="ECO:0000313" key="3">
    <source>
        <dbReference type="EMBL" id="QII13465.1"/>
    </source>
</evidence>
<dbReference type="InterPro" id="IPR014710">
    <property type="entry name" value="RmlC-like_jellyroll"/>
</dbReference>
<reference evidence="2" key="1">
    <citation type="journal article" date="2006" name="Nature">
        <title>Deciphering the evolution and metabolism of an anammox bacterium from a community genome.</title>
        <authorList>
            <person name="Strous M."/>
            <person name="Pelletier E."/>
            <person name="Mangenot S."/>
            <person name="Rattei T."/>
            <person name="Lehner A."/>
            <person name="Taylor M.W."/>
            <person name="Horn M."/>
            <person name="Daims H."/>
            <person name="Bartol-Mavel D."/>
            <person name="Wincker P."/>
            <person name="Barbe V."/>
            <person name="Fonknechten N."/>
            <person name="Vallenet D."/>
            <person name="Segurens B."/>
            <person name="Schenowitz-Truong C."/>
            <person name="Medigue C."/>
            <person name="Collingro A."/>
            <person name="Snel B."/>
            <person name="Dutilh B.E."/>
            <person name="OpDenCamp H.J.M."/>
            <person name="vanDerDrift C."/>
            <person name="Cirpus I."/>
            <person name="vanDePas-Schoonen K.T."/>
            <person name="Harhangi H.R."/>
            <person name="vanNiftrik L."/>
            <person name="Schmid M."/>
            <person name="Keltjens J."/>
            <person name="vanDeVossenberg J."/>
            <person name="Kartal B."/>
            <person name="Meier H."/>
            <person name="Frishman D."/>
            <person name="Huynen M.A."/>
            <person name="Mewes H."/>
            <person name="Weissenbach J."/>
            <person name="Jetten M.S.M."/>
            <person name="Wagner M."/>
            <person name="LePaslier D."/>
        </authorList>
    </citation>
    <scope>NUCLEOTIDE SEQUENCE</scope>
</reference>
<name>Q1Q7J4_KUEST</name>
<accession>Q1Q7J4</accession>
<dbReference type="EMBL" id="CT030148">
    <property type="protein sequence ID" value="CAJ70785.1"/>
    <property type="molecule type" value="Genomic_DNA"/>
</dbReference>
<dbReference type="InterPro" id="IPR013096">
    <property type="entry name" value="Cupin_2"/>
</dbReference>
<dbReference type="AlphaFoldDB" id="Q1Q7J4"/>
<reference evidence="3 6" key="5">
    <citation type="submission" date="2020-02" db="EMBL/GenBank/DDBJ databases">
        <title>Newly sequenced genome of strain CSTR1 showed variability in Candidatus Kuenenia stuttgartiensis genomes.</title>
        <authorList>
            <person name="Ding C."/>
            <person name="Adrian L."/>
        </authorList>
    </citation>
    <scope>NUCLEOTIDE SEQUENCE [LARGE SCALE GENOMIC DNA]</scope>
    <source>
        <strain evidence="3 6">CSTR1</strain>
    </source>
</reference>
<dbReference type="InterPro" id="IPR011051">
    <property type="entry name" value="RmlC_Cupin_sf"/>
</dbReference>
<dbReference type="Proteomes" id="UP000501926">
    <property type="component" value="Chromosome"/>
</dbReference>
<evidence type="ECO:0000313" key="6">
    <source>
        <dbReference type="Proteomes" id="UP000501926"/>
    </source>
</evidence>
<sequence>MKHIDLQEKITFHKDHFIPNILYASPKVKMPLICMEPGQVIPPHGGNSAGIFYVKEGKGIFTLDDEKITMEKGMVIVAPEGSSRGMKCLERMVVLAVSAGG</sequence>
<protein>
    <recommendedName>
        <fullName evidence="1">Cupin type-2 domain-containing protein</fullName>
    </recommendedName>
</protein>